<sequence length="284" mass="29678">MSGPVMSPLPHEPRIDDAPRQQALTERYLLPALAPLKALFAGLRAVLPPQLLAAGDSRAITQAVSRGLHDAGPTALPEAERAGHDAIAAFLGAGGSARHIWGALRGERLHDGFLFGTLFIDVAQPGGVAIVPFRQAGLTPVQDHRHYGLLLARSRGAHIFPNHVLPALAPYAPLLLLVPGGGVSLASHESYMLALAHARGFTSSALVLERPALDEGLFRLVAGKLSAAGIAVPADAAAGRAAALDACRRYRDTRRRAGDAFEQKALAAIDRANAQLCTLAVSAS</sequence>
<gene>
    <name evidence="1" type="ORF">IP91_04709</name>
</gene>
<protein>
    <submittedName>
        <fullName evidence="1">Uncharacterized protein</fullName>
    </submittedName>
</protein>
<evidence type="ECO:0000313" key="1">
    <source>
        <dbReference type="EMBL" id="TWI61122.1"/>
    </source>
</evidence>
<proteinExistence type="predicted"/>
<reference evidence="1 2" key="1">
    <citation type="journal article" date="2015" name="Stand. Genomic Sci.">
        <title>Genomic Encyclopedia of Bacterial and Archaeal Type Strains, Phase III: the genomes of soil and plant-associated and newly described type strains.</title>
        <authorList>
            <person name="Whitman W.B."/>
            <person name="Woyke T."/>
            <person name="Klenk H.P."/>
            <person name="Zhou Y."/>
            <person name="Lilburn T.G."/>
            <person name="Beck B.J."/>
            <person name="De Vos P."/>
            <person name="Vandamme P."/>
            <person name="Eisen J.A."/>
            <person name="Garrity G."/>
            <person name="Hugenholtz P."/>
            <person name="Kyrpides N.C."/>
        </authorList>
    </citation>
    <scope>NUCLEOTIDE SEQUENCE [LARGE SCALE GENOMIC DNA]</scope>
    <source>
        <strain evidence="1 2">CGMCC 1.10822</strain>
    </source>
</reference>
<dbReference type="OrthoDB" id="5573608at2"/>
<evidence type="ECO:0000313" key="2">
    <source>
        <dbReference type="Proteomes" id="UP000318431"/>
    </source>
</evidence>
<accession>A0A562QWG2</accession>
<dbReference type="EMBL" id="VLLB01000012">
    <property type="protein sequence ID" value="TWI61122.1"/>
    <property type="molecule type" value="Genomic_DNA"/>
</dbReference>
<organism evidence="1 2">
    <name type="scientific">Pseudoduganella lurida</name>
    <dbReference type="NCBI Taxonomy" id="1036180"/>
    <lineage>
        <taxon>Bacteria</taxon>
        <taxon>Pseudomonadati</taxon>
        <taxon>Pseudomonadota</taxon>
        <taxon>Betaproteobacteria</taxon>
        <taxon>Burkholderiales</taxon>
        <taxon>Oxalobacteraceae</taxon>
        <taxon>Telluria group</taxon>
        <taxon>Pseudoduganella</taxon>
    </lineage>
</organism>
<dbReference type="AlphaFoldDB" id="A0A562QWG2"/>
<name>A0A562QWG2_9BURK</name>
<dbReference type="Proteomes" id="UP000318431">
    <property type="component" value="Unassembled WGS sequence"/>
</dbReference>
<dbReference type="RefSeq" id="WP_145652621.1">
    <property type="nucleotide sequence ID" value="NZ_VLLB01000012.1"/>
</dbReference>
<comment type="caution">
    <text evidence="1">The sequence shown here is derived from an EMBL/GenBank/DDBJ whole genome shotgun (WGS) entry which is preliminary data.</text>
</comment>
<keyword evidence="2" id="KW-1185">Reference proteome</keyword>